<gene>
    <name evidence="8" type="ORF">D6C84_00586</name>
</gene>
<feature type="transmembrane region" description="Helical" evidence="6">
    <location>
        <begin position="139"/>
        <end position="158"/>
    </location>
</feature>
<dbReference type="PROSITE" id="PS51503">
    <property type="entry name" value="HIG1"/>
    <property type="match status" value="1"/>
</dbReference>
<organism evidence="8 9">
    <name type="scientific">Aureobasidium pullulans</name>
    <name type="common">Black yeast</name>
    <name type="synonym">Pullularia pullulans</name>
    <dbReference type="NCBI Taxonomy" id="5580"/>
    <lineage>
        <taxon>Eukaryota</taxon>
        <taxon>Fungi</taxon>
        <taxon>Dikarya</taxon>
        <taxon>Ascomycota</taxon>
        <taxon>Pezizomycotina</taxon>
        <taxon>Dothideomycetes</taxon>
        <taxon>Dothideomycetidae</taxon>
        <taxon>Dothideales</taxon>
        <taxon>Saccotheciaceae</taxon>
        <taxon>Aureobasidium</taxon>
    </lineage>
</organism>
<dbReference type="Pfam" id="PF04588">
    <property type="entry name" value="HIG_1_N"/>
    <property type="match status" value="1"/>
</dbReference>
<evidence type="ECO:0000259" key="7">
    <source>
        <dbReference type="PROSITE" id="PS51503"/>
    </source>
</evidence>
<dbReference type="PANTHER" id="PTHR28018">
    <property type="entry name" value="RESPIRATORY SUPERCOMPLEX FACTOR 2, MITOCHONDRIAL"/>
    <property type="match status" value="1"/>
</dbReference>
<protein>
    <recommendedName>
        <fullName evidence="7">HIG1 domain-containing protein</fullName>
    </recommendedName>
</protein>
<feature type="transmembrane region" description="Helical" evidence="6">
    <location>
        <begin position="73"/>
        <end position="92"/>
    </location>
</feature>
<reference evidence="8 9" key="1">
    <citation type="submission" date="2018-10" db="EMBL/GenBank/DDBJ databases">
        <title>Fifty Aureobasidium pullulans genomes reveal a recombining polyextremotolerant generalist.</title>
        <authorList>
            <person name="Gostincar C."/>
            <person name="Turk M."/>
            <person name="Zajc J."/>
            <person name="Gunde-Cimerman N."/>
        </authorList>
    </citation>
    <scope>NUCLEOTIDE SEQUENCE [LARGE SCALE GENOMIC DNA]</scope>
    <source>
        <strain evidence="8 9">EXF-3403</strain>
    </source>
</reference>
<sequence length="284" mass="31598">MKILTKEEEQEHYKYVSDLVTPPSSLVPLSSANNERSATVYGGTIGGLLGTAAGAVGVLGASRKYPAFRGLSLPFRAFLITSAGTFAAIINADRYSRGFEASRHPEKEYTDQQQTLQEQLESQKPFSQRAQDWASTNRYSIVFGSWLASMTTAFGIVGRNPYLSGQQKLVQARVYAQGLTLAVVIASLALEAKDKNQGQGRWETVKVLDPNDPTHKHVIEKKIHHERYSGEDQWMDMVAAEEERIKEREAAVKQKESADEKKGKHVKKHEDPEHGENKSDVRAP</sequence>
<accession>A0A4S9YA23</accession>
<evidence type="ECO:0000256" key="2">
    <source>
        <dbReference type="ARBA" id="ARBA00022692"/>
    </source>
</evidence>
<dbReference type="GO" id="GO:0033617">
    <property type="term" value="P:mitochondrial respiratory chain complex IV assembly"/>
    <property type="evidence" value="ECO:0007669"/>
    <property type="project" value="TreeGrafter"/>
</dbReference>
<dbReference type="InterPro" id="IPR007667">
    <property type="entry name" value="Hypoxia_induced_domain"/>
</dbReference>
<evidence type="ECO:0000256" key="6">
    <source>
        <dbReference type="SAM" id="Phobius"/>
    </source>
</evidence>
<dbReference type="AlphaFoldDB" id="A0A4S9YA23"/>
<dbReference type="InterPro" id="IPR040153">
    <property type="entry name" value="Rcf2"/>
</dbReference>
<feature type="transmembrane region" description="Helical" evidence="6">
    <location>
        <begin position="38"/>
        <end position="61"/>
    </location>
</feature>
<dbReference type="PANTHER" id="PTHR28018:SF3">
    <property type="entry name" value="RESPIRATORY SUPERCOMPLEX FACTOR 2, MITOCHONDRIAL"/>
    <property type="match status" value="1"/>
</dbReference>
<comment type="subcellular location">
    <subcellularLocation>
        <location evidence="1">Mitochondrion</location>
    </subcellularLocation>
</comment>
<keyword evidence="2 6" id="KW-0812">Transmembrane</keyword>
<name>A0A4S9YA23_AURPU</name>
<keyword evidence="4 6" id="KW-0472">Membrane</keyword>
<dbReference type="GO" id="GO:0005739">
    <property type="term" value="C:mitochondrion"/>
    <property type="evidence" value="ECO:0007669"/>
    <property type="project" value="UniProtKB-SubCell"/>
</dbReference>
<dbReference type="EMBL" id="QZBT01000004">
    <property type="protein sequence ID" value="THZ88877.1"/>
    <property type="molecule type" value="Genomic_DNA"/>
</dbReference>
<comment type="caution">
    <text evidence="8">The sequence shown here is derived from an EMBL/GenBank/DDBJ whole genome shotgun (WGS) entry which is preliminary data.</text>
</comment>
<feature type="transmembrane region" description="Helical" evidence="6">
    <location>
        <begin position="170"/>
        <end position="190"/>
    </location>
</feature>
<evidence type="ECO:0000313" key="9">
    <source>
        <dbReference type="Proteomes" id="UP000310039"/>
    </source>
</evidence>
<evidence type="ECO:0000313" key="8">
    <source>
        <dbReference type="EMBL" id="THZ88877.1"/>
    </source>
</evidence>
<evidence type="ECO:0000256" key="4">
    <source>
        <dbReference type="ARBA" id="ARBA00023136"/>
    </source>
</evidence>
<evidence type="ECO:0000256" key="3">
    <source>
        <dbReference type="ARBA" id="ARBA00022989"/>
    </source>
</evidence>
<evidence type="ECO:0000256" key="1">
    <source>
        <dbReference type="ARBA" id="ARBA00004173"/>
    </source>
</evidence>
<dbReference type="Proteomes" id="UP000310039">
    <property type="component" value="Unassembled WGS sequence"/>
</dbReference>
<proteinExistence type="predicted"/>
<evidence type="ECO:0000256" key="5">
    <source>
        <dbReference type="SAM" id="MobiDB-lite"/>
    </source>
</evidence>
<feature type="region of interest" description="Disordered" evidence="5">
    <location>
        <begin position="247"/>
        <end position="284"/>
    </location>
</feature>
<keyword evidence="3 6" id="KW-1133">Transmembrane helix</keyword>
<feature type="domain" description="HIG1" evidence="7">
    <location>
        <begin position="111"/>
        <end position="202"/>
    </location>
</feature>